<feature type="transmembrane region" description="Helical" evidence="1">
    <location>
        <begin position="150"/>
        <end position="171"/>
    </location>
</feature>
<comment type="caution">
    <text evidence="2">The sequence shown here is derived from an EMBL/GenBank/DDBJ whole genome shotgun (WGS) entry which is preliminary data.</text>
</comment>
<feature type="transmembrane region" description="Helical" evidence="1">
    <location>
        <begin position="126"/>
        <end position="144"/>
    </location>
</feature>
<dbReference type="RefSeq" id="WP_148988582.1">
    <property type="nucleotide sequence ID" value="NZ_VTEV01000005.1"/>
</dbReference>
<dbReference type="NCBIfam" id="NF041644">
    <property type="entry name" value="CBO0543_fam"/>
    <property type="match status" value="1"/>
</dbReference>
<evidence type="ECO:0000256" key="1">
    <source>
        <dbReference type="SAM" id="Phobius"/>
    </source>
</evidence>
<reference evidence="2 3" key="1">
    <citation type="submission" date="2019-08" db="EMBL/GenBank/DDBJ databases">
        <title>Bacillus genomes from the desert of Cuatro Cienegas, Coahuila.</title>
        <authorList>
            <person name="Olmedo-Alvarez G."/>
        </authorList>
    </citation>
    <scope>NUCLEOTIDE SEQUENCE [LARGE SCALE GENOMIC DNA]</scope>
    <source>
        <strain evidence="2 3">CH28_1T</strain>
    </source>
</reference>
<organism evidence="2 3">
    <name type="scientific">Sutcliffiella horikoshii</name>
    <dbReference type="NCBI Taxonomy" id="79883"/>
    <lineage>
        <taxon>Bacteria</taxon>
        <taxon>Bacillati</taxon>
        <taxon>Bacillota</taxon>
        <taxon>Bacilli</taxon>
        <taxon>Bacillales</taxon>
        <taxon>Bacillaceae</taxon>
        <taxon>Sutcliffiella</taxon>
    </lineage>
</organism>
<sequence length="183" mass="21966">MNTLQKIDQINVQQSELYNQIIDLWFQEVLFTWRWWVGVALTFFSWLFWIVYHKKESRYRLLNAGFFVMTASLILDSLGVQLGLWSYRFEVIPFILAYLPYNLALMPVVVMSLIQFKPHFSPLIKSIVFGVLTAYVGEPLVYFLKVYNPYNWQYFFSVPIYMLIYLIANWLTTREAYGTIKWY</sequence>
<keyword evidence="1" id="KW-1133">Transmembrane helix</keyword>
<dbReference type="EMBL" id="VTEV01000005">
    <property type="protein sequence ID" value="TYS67467.1"/>
    <property type="molecule type" value="Genomic_DNA"/>
</dbReference>
<keyword evidence="1" id="KW-0472">Membrane</keyword>
<dbReference type="AlphaFoldDB" id="A0A5D4SVK4"/>
<accession>A0A5D4SVK4</accession>
<feature type="transmembrane region" description="Helical" evidence="1">
    <location>
        <begin position="91"/>
        <end position="114"/>
    </location>
</feature>
<dbReference type="OrthoDB" id="1679483at2"/>
<feature type="transmembrane region" description="Helical" evidence="1">
    <location>
        <begin position="64"/>
        <end position="85"/>
    </location>
</feature>
<feature type="transmembrane region" description="Helical" evidence="1">
    <location>
        <begin position="33"/>
        <end position="52"/>
    </location>
</feature>
<name>A0A5D4SVK4_9BACI</name>
<protein>
    <submittedName>
        <fullName evidence="2">Uncharacterized protein</fullName>
    </submittedName>
</protein>
<dbReference type="InterPro" id="IPR048147">
    <property type="entry name" value="CBO0543-like"/>
</dbReference>
<dbReference type="Proteomes" id="UP000322524">
    <property type="component" value="Unassembled WGS sequence"/>
</dbReference>
<evidence type="ECO:0000313" key="2">
    <source>
        <dbReference type="EMBL" id="TYS67467.1"/>
    </source>
</evidence>
<evidence type="ECO:0000313" key="3">
    <source>
        <dbReference type="Proteomes" id="UP000322524"/>
    </source>
</evidence>
<gene>
    <name evidence="2" type="ORF">FZC76_12830</name>
</gene>
<proteinExistence type="predicted"/>
<keyword evidence="1" id="KW-0812">Transmembrane</keyword>